<evidence type="ECO:0000313" key="4">
    <source>
        <dbReference type="EMBL" id="BDU50154.1"/>
    </source>
</evidence>
<dbReference type="AlphaFoldDB" id="A0AAU9DSU8"/>
<dbReference type="GO" id="GO:0004674">
    <property type="term" value="F:protein serine/threonine kinase activity"/>
    <property type="evidence" value="ECO:0007669"/>
    <property type="project" value="UniProtKB-KW"/>
</dbReference>
<dbReference type="Gene3D" id="3.30.565.10">
    <property type="entry name" value="Histidine kinase-like ATPase, C-terminal domain"/>
    <property type="match status" value="1"/>
</dbReference>
<evidence type="ECO:0000313" key="5">
    <source>
        <dbReference type="Proteomes" id="UP001321582"/>
    </source>
</evidence>
<keyword evidence="1" id="KW-0723">Serine/threonine-protein kinase</keyword>
<reference evidence="4 5" key="1">
    <citation type="submission" date="2022-11" db="EMBL/GenBank/DDBJ databases">
        <title>Haliovirga abyssi gen. nov., sp. nov., a mesophilic fermentative bacterium isolated from the Iheya North hydrothermal field and the proposal of Haliovirgaceae fam. nov.</title>
        <authorList>
            <person name="Miyazaki U."/>
            <person name="Tame A."/>
            <person name="Miyazaki J."/>
            <person name="Takai K."/>
            <person name="Sawayama S."/>
            <person name="Kitajima M."/>
            <person name="Okamoto A."/>
            <person name="Nakagawa S."/>
        </authorList>
    </citation>
    <scope>NUCLEOTIDE SEQUENCE [LARGE SCALE GENOMIC DNA]</scope>
    <source>
        <strain evidence="4 5">IC12</strain>
    </source>
</reference>
<feature type="coiled-coil region" evidence="2">
    <location>
        <begin position="93"/>
        <end position="120"/>
    </location>
</feature>
<feature type="domain" description="Histidine kinase/HSP90-like ATPase" evidence="3">
    <location>
        <begin position="320"/>
        <end position="434"/>
    </location>
</feature>
<keyword evidence="1" id="KW-0418">Kinase</keyword>
<organism evidence="4 5">
    <name type="scientific">Haliovirga abyssi</name>
    <dbReference type="NCBI Taxonomy" id="2996794"/>
    <lineage>
        <taxon>Bacteria</taxon>
        <taxon>Fusobacteriati</taxon>
        <taxon>Fusobacteriota</taxon>
        <taxon>Fusobacteriia</taxon>
        <taxon>Fusobacteriales</taxon>
        <taxon>Haliovirgaceae</taxon>
        <taxon>Haliovirga</taxon>
    </lineage>
</organism>
<dbReference type="CDD" id="cd16936">
    <property type="entry name" value="HATPase_RsbW-like"/>
    <property type="match status" value="1"/>
</dbReference>
<dbReference type="PANTHER" id="PTHR35526:SF3">
    <property type="entry name" value="ANTI-SIGMA-F FACTOR RSBW"/>
    <property type="match status" value="1"/>
</dbReference>
<dbReference type="InterPro" id="IPR036890">
    <property type="entry name" value="HATPase_C_sf"/>
</dbReference>
<keyword evidence="2" id="KW-0175">Coiled coil</keyword>
<protein>
    <recommendedName>
        <fullName evidence="3">Histidine kinase/HSP90-like ATPase domain-containing protein</fullName>
    </recommendedName>
</protein>
<dbReference type="EMBL" id="AP027059">
    <property type="protein sequence ID" value="BDU50154.1"/>
    <property type="molecule type" value="Genomic_DNA"/>
</dbReference>
<dbReference type="KEGG" id="haby:HLVA_07230"/>
<sequence length="440" mass="52061">MVNYIFLGIIIVLVILLIKEREKSKKDIKKLIMNINENLEKISYKIYLKVNEEEITNMDIKTLDKIKKSDNGIHELNDEFKFMKKDNIAYLKSKLLLNEIKEITENLNLKEKELDLTREKEYYYYKDFSKKLTYLLSEIDNLPIYENLNYFNPVILGIKILKYKIFYLIDIFKNRGDISIRKYEMIKMQDFIEIISEELDFNLNVITSNDNILKLKLYFEVDKIKNLIKLFFYSILKEFKIKKELNLKICLEEDKLIFEYELGKNNFNIEDIIDESFINLSEMNEMTINVSIKNGNIIISDDIRKIKADDAIVKSITVNSTSEEIRNVMQTIMYDVNREIISNEKIADINLVVDEILQNALEHGNKYELEKKIVVTYTINNSDFIIEVLDEGDGFEYDEKKGMDILGERGRGIFLIKQLSKKIEYSENGRKIKVVIEKEV</sequence>
<dbReference type="InterPro" id="IPR003594">
    <property type="entry name" value="HATPase_dom"/>
</dbReference>
<dbReference type="InterPro" id="IPR050267">
    <property type="entry name" value="Anti-sigma-factor_SerPK"/>
</dbReference>
<dbReference type="SUPFAM" id="SSF55874">
    <property type="entry name" value="ATPase domain of HSP90 chaperone/DNA topoisomerase II/histidine kinase"/>
    <property type="match status" value="1"/>
</dbReference>
<gene>
    <name evidence="4" type="ORF">HLVA_07230</name>
</gene>
<dbReference type="Proteomes" id="UP001321582">
    <property type="component" value="Chromosome"/>
</dbReference>
<evidence type="ECO:0000256" key="2">
    <source>
        <dbReference type="SAM" id="Coils"/>
    </source>
</evidence>
<evidence type="ECO:0000256" key="1">
    <source>
        <dbReference type="ARBA" id="ARBA00022527"/>
    </source>
</evidence>
<keyword evidence="5" id="KW-1185">Reference proteome</keyword>
<evidence type="ECO:0000259" key="3">
    <source>
        <dbReference type="Pfam" id="PF13581"/>
    </source>
</evidence>
<dbReference type="Pfam" id="PF13581">
    <property type="entry name" value="HATPase_c_2"/>
    <property type="match status" value="1"/>
</dbReference>
<accession>A0AAU9DSU8</accession>
<proteinExistence type="predicted"/>
<keyword evidence="1" id="KW-0808">Transferase</keyword>
<name>A0AAU9DSU8_9FUSO</name>
<dbReference type="RefSeq" id="WP_307905089.1">
    <property type="nucleotide sequence ID" value="NZ_AP027059.1"/>
</dbReference>
<dbReference type="PANTHER" id="PTHR35526">
    <property type="entry name" value="ANTI-SIGMA-F FACTOR RSBW-RELATED"/>
    <property type="match status" value="1"/>
</dbReference>